<dbReference type="Pfam" id="PF00440">
    <property type="entry name" value="TetR_N"/>
    <property type="match status" value="1"/>
</dbReference>
<feature type="domain" description="HTH tetR-type" evidence="2">
    <location>
        <begin position="12"/>
        <end position="57"/>
    </location>
</feature>
<keyword evidence="1" id="KW-0238">DNA-binding</keyword>
<evidence type="ECO:0000313" key="4">
    <source>
        <dbReference type="Proteomes" id="UP000292927"/>
    </source>
</evidence>
<sequence>MPPKAKIQKQALIDKAFALTRLYGFEKVTARLLAKELNCSTQPIFHTFRNMNELKKEVYKKTQTFFEEYMLQPPSDPETPYFLSMGLKYVELAEREKNLFHLLCMSDSGTKLESFYDLAKHLPVEIDPDVFVKTWIFTHGIATIVSSNTTSITQEEIKQMLTGACASFRLYHNSGEKEIARRRQIKLEELL</sequence>
<dbReference type="EMBL" id="SGXF01000009">
    <property type="protein sequence ID" value="RZS92404.1"/>
    <property type="molecule type" value="Genomic_DNA"/>
</dbReference>
<proteinExistence type="predicted"/>
<organism evidence="3 4">
    <name type="scientific">Cuneatibacter caecimuris</name>
    <dbReference type="NCBI Taxonomy" id="1796618"/>
    <lineage>
        <taxon>Bacteria</taxon>
        <taxon>Bacillati</taxon>
        <taxon>Bacillota</taxon>
        <taxon>Clostridia</taxon>
        <taxon>Lachnospirales</taxon>
        <taxon>Lachnospiraceae</taxon>
        <taxon>Cuneatibacter</taxon>
    </lineage>
</organism>
<evidence type="ECO:0000313" key="3">
    <source>
        <dbReference type="EMBL" id="RZS92404.1"/>
    </source>
</evidence>
<comment type="caution">
    <text evidence="3">The sequence shown here is derived from an EMBL/GenBank/DDBJ whole genome shotgun (WGS) entry which is preliminary data.</text>
</comment>
<reference evidence="3 4" key="1">
    <citation type="submission" date="2019-02" db="EMBL/GenBank/DDBJ databases">
        <title>Genomic Encyclopedia of Type Strains, Phase IV (KMG-IV): sequencing the most valuable type-strain genomes for metagenomic binning, comparative biology and taxonomic classification.</title>
        <authorList>
            <person name="Goeker M."/>
        </authorList>
    </citation>
    <scope>NUCLEOTIDE SEQUENCE [LARGE SCALE GENOMIC DNA]</scope>
    <source>
        <strain evidence="3 4">DSM 29486</strain>
    </source>
</reference>
<dbReference type="RefSeq" id="WP_130436343.1">
    <property type="nucleotide sequence ID" value="NZ_SGXF01000009.1"/>
</dbReference>
<dbReference type="GO" id="GO:0003677">
    <property type="term" value="F:DNA binding"/>
    <property type="evidence" value="ECO:0007669"/>
    <property type="project" value="UniProtKB-KW"/>
</dbReference>
<dbReference type="OrthoDB" id="66596at2"/>
<dbReference type="Proteomes" id="UP000292927">
    <property type="component" value="Unassembled WGS sequence"/>
</dbReference>
<evidence type="ECO:0000256" key="1">
    <source>
        <dbReference type="ARBA" id="ARBA00023125"/>
    </source>
</evidence>
<dbReference type="InterPro" id="IPR009057">
    <property type="entry name" value="Homeodomain-like_sf"/>
</dbReference>
<dbReference type="InterPro" id="IPR001647">
    <property type="entry name" value="HTH_TetR"/>
</dbReference>
<name>A0A4Q7NYP3_9FIRM</name>
<accession>A0A4Q7NYP3</accession>
<keyword evidence="4" id="KW-1185">Reference proteome</keyword>
<dbReference type="Gene3D" id="1.10.357.10">
    <property type="entry name" value="Tetracycline Repressor, domain 2"/>
    <property type="match status" value="1"/>
</dbReference>
<protein>
    <submittedName>
        <fullName evidence="3">TetR family transcriptional regulator</fullName>
    </submittedName>
</protein>
<dbReference type="AlphaFoldDB" id="A0A4Q7NYP3"/>
<gene>
    <name evidence="3" type="ORF">EV209_3118</name>
</gene>
<evidence type="ECO:0000259" key="2">
    <source>
        <dbReference type="Pfam" id="PF00440"/>
    </source>
</evidence>
<dbReference type="SUPFAM" id="SSF46689">
    <property type="entry name" value="Homeodomain-like"/>
    <property type="match status" value="1"/>
</dbReference>